<comment type="caution">
    <text evidence="1">The sequence shown here is derived from an EMBL/GenBank/DDBJ whole genome shotgun (WGS) entry which is preliminary data.</text>
</comment>
<dbReference type="AlphaFoldDB" id="A0AAX6GYD6"/>
<sequence length="30" mass="3540">MWTGIPVFMAWDLQVDYTLISNIYLVFVGF</sequence>
<evidence type="ECO:0000313" key="2">
    <source>
        <dbReference type="Proteomes" id="UP001140949"/>
    </source>
</evidence>
<reference evidence="1" key="1">
    <citation type="journal article" date="2023" name="GigaByte">
        <title>Genome assembly of the bearded iris, Iris pallida Lam.</title>
        <authorList>
            <person name="Bruccoleri R.E."/>
            <person name="Oakeley E.J."/>
            <person name="Faust A.M.E."/>
            <person name="Altorfer M."/>
            <person name="Dessus-Babus S."/>
            <person name="Burckhardt D."/>
            <person name="Oertli M."/>
            <person name="Naumann U."/>
            <person name="Petersen F."/>
            <person name="Wong J."/>
        </authorList>
    </citation>
    <scope>NUCLEOTIDE SEQUENCE</scope>
    <source>
        <strain evidence="1">GSM-AAB239-AS_SAM_17_03QT</strain>
    </source>
</reference>
<keyword evidence="2" id="KW-1185">Reference proteome</keyword>
<proteinExistence type="predicted"/>
<organism evidence="1 2">
    <name type="scientific">Iris pallida</name>
    <name type="common">Sweet iris</name>
    <dbReference type="NCBI Taxonomy" id="29817"/>
    <lineage>
        <taxon>Eukaryota</taxon>
        <taxon>Viridiplantae</taxon>
        <taxon>Streptophyta</taxon>
        <taxon>Embryophyta</taxon>
        <taxon>Tracheophyta</taxon>
        <taxon>Spermatophyta</taxon>
        <taxon>Magnoliopsida</taxon>
        <taxon>Liliopsida</taxon>
        <taxon>Asparagales</taxon>
        <taxon>Iridaceae</taxon>
        <taxon>Iridoideae</taxon>
        <taxon>Irideae</taxon>
        <taxon>Iris</taxon>
    </lineage>
</organism>
<name>A0AAX6GYD6_IRIPA</name>
<accession>A0AAX6GYD6</accession>
<evidence type="ECO:0000313" key="1">
    <source>
        <dbReference type="EMBL" id="KAJ6833315.1"/>
    </source>
</evidence>
<protein>
    <submittedName>
        <fullName evidence="1">Uncharacterized protein</fullName>
    </submittedName>
</protein>
<dbReference type="Proteomes" id="UP001140949">
    <property type="component" value="Unassembled WGS sequence"/>
</dbReference>
<gene>
    <name evidence="1" type="ORF">M6B38_340530</name>
</gene>
<reference evidence="1" key="2">
    <citation type="submission" date="2023-04" db="EMBL/GenBank/DDBJ databases">
        <authorList>
            <person name="Bruccoleri R.E."/>
            <person name="Oakeley E.J."/>
            <person name="Faust A.-M."/>
            <person name="Dessus-Babus S."/>
            <person name="Altorfer M."/>
            <person name="Burckhardt D."/>
            <person name="Oertli M."/>
            <person name="Naumann U."/>
            <person name="Petersen F."/>
            <person name="Wong J."/>
        </authorList>
    </citation>
    <scope>NUCLEOTIDE SEQUENCE</scope>
    <source>
        <strain evidence="1">GSM-AAB239-AS_SAM_17_03QT</strain>
        <tissue evidence="1">Leaf</tissue>
    </source>
</reference>
<dbReference type="EMBL" id="JANAVB010015200">
    <property type="protein sequence ID" value="KAJ6833315.1"/>
    <property type="molecule type" value="Genomic_DNA"/>
</dbReference>